<dbReference type="SUPFAM" id="SSF48264">
    <property type="entry name" value="Cytochrome P450"/>
    <property type="match status" value="1"/>
</dbReference>
<keyword evidence="8" id="KW-0472">Membrane</keyword>
<dbReference type="Pfam" id="PF00067">
    <property type="entry name" value="p450"/>
    <property type="match status" value="1"/>
</dbReference>
<dbReference type="InterPro" id="IPR001128">
    <property type="entry name" value="Cyt_P450"/>
</dbReference>
<evidence type="ECO:0000256" key="2">
    <source>
        <dbReference type="ARBA" id="ARBA00004167"/>
    </source>
</evidence>
<dbReference type="AlphaFoldDB" id="A0A553HY73"/>
<comment type="cofactor">
    <cofactor evidence="1">
        <name>heme</name>
        <dbReference type="ChEBI" id="CHEBI:30413"/>
    </cofactor>
</comment>
<dbReference type="InterPro" id="IPR002401">
    <property type="entry name" value="Cyt_P450_E_grp-I"/>
</dbReference>
<evidence type="ECO:0000313" key="9">
    <source>
        <dbReference type="EMBL" id="TRX92882.1"/>
    </source>
</evidence>
<dbReference type="GO" id="GO:0004497">
    <property type="term" value="F:monooxygenase activity"/>
    <property type="evidence" value="ECO:0007669"/>
    <property type="project" value="UniProtKB-KW"/>
</dbReference>
<protein>
    <recommendedName>
        <fullName evidence="11">Cytochrome P450</fullName>
    </recommendedName>
</protein>
<keyword evidence="4" id="KW-0479">Metal-binding</keyword>
<dbReference type="EMBL" id="VFLP01000033">
    <property type="protein sequence ID" value="TRX92882.1"/>
    <property type="molecule type" value="Genomic_DNA"/>
</dbReference>
<evidence type="ECO:0000256" key="7">
    <source>
        <dbReference type="ARBA" id="ARBA00023033"/>
    </source>
</evidence>
<dbReference type="GO" id="GO:0016705">
    <property type="term" value="F:oxidoreductase activity, acting on paired donors, with incorporation or reduction of molecular oxygen"/>
    <property type="evidence" value="ECO:0007669"/>
    <property type="project" value="InterPro"/>
</dbReference>
<dbReference type="OrthoDB" id="1844152at2759"/>
<name>A0A553HY73_9PEZI</name>
<feature type="transmembrane region" description="Helical" evidence="8">
    <location>
        <begin position="29"/>
        <end position="47"/>
    </location>
</feature>
<keyword evidence="8" id="KW-1133">Transmembrane helix</keyword>
<sequence>MSFNGIVTNSSSSNPVSGGRVDLSEWVTLNYAISFILVVVSLIWASWPAALSKSKPMVPGVYVVGGSNKNEMKATAKRFRNESKTLIREGYNHTKGHEPFYVPSNLGPRLIIPTRYMEELKSAPMDKVDFVGTVHEVFEFDYTGVVHRSRTVPNTLISHLTPNLPKIMPEVQDELKVAIHEEFPPCDDWTEVEIMPCMSRVITRATSRMAGGKALAHDPEWVTAAISYALTAFNASQKIKSIPWLVRRLVAPWISEIRKDIPWCFSVAARAAIPILEHRERTGEDATDFLQFLKDNTKDGERENSFISHLLLMMAFASTHSSVLTIGALIYDLCAYPELVDIVREEYESIVDKDGNIPVGEFNKMVKTDSIMKESQRISPITVLTFERIFTEDKTLRDGFTIPAGSQIGVPNFQIGMDPNFYSNPEKFDPLRFEKLRNDPNRANKTQFVSAHAQSMSFGRQFMDQECKAFLVKLLTNYDLKFKDGQKRQPNVPFNNQYVLQRVPIMIKRRNL</sequence>
<evidence type="ECO:0000256" key="6">
    <source>
        <dbReference type="ARBA" id="ARBA00023004"/>
    </source>
</evidence>
<evidence type="ECO:0000256" key="8">
    <source>
        <dbReference type="SAM" id="Phobius"/>
    </source>
</evidence>
<comment type="caution">
    <text evidence="9">The sequence shown here is derived from an EMBL/GenBank/DDBJ whole genome shotgun (WGS) entry which is preliminary data.</text>
</comment>
<keyword evidence="10" id="KW-1185">Reference proteome</keyword>
<evidence type="ECO:0000256" key="3">
    <source>
        <dbReference type="ARBA" id="ARBA00010617"/>
    </source>
</evidence>
<evidence type="ECO:0000313" key="10">
    <source>
        <dbReference type="Proteomes" id="UP000319160"/>
    </source>
</evidence>
<keyword evidence="5" id="KW-0560">Oxidoreductase</keyword>
<reference evidence="10" key="1">
    <citation type="submission" date="2019-06" db="EMBL/GenBank/DDBJ databases">
        <title>Draft genome sequence of the griseofulvin-producing fungus Xylaria cubensis strain G536.</title>
        <authorList>
            <person name="Mead M.E."/>
            <person name="Raja H.A."/>
            <person name="Steenwyk J.L."/>
            <person name="Knowles S.L."/>
            <person name="Oberlies N.H."/>
            <person name="Rokas A."/>
        </authorList>
    </citation>
    <scope>NUCLEOTIDE SEQUENCE [LARGE SCALE GENOMIC DNA]</scope>
    <source>
        <strain evidence="10">G536</strain>
    </source>
</reference>
<keyword evidence="6" id="KW-0408">Iron</keyword>
<dbReference type="GO" id="GO:0005506">
    <property type="term" value="F:iron ion binding"/>
    <property type="evidence" value="ECO:0007669"/>
    <property type="project" value="InterPro"/>
</dbReference>
<dbReference type="PANTHER" id="PTHR46206:SF6">
    <property type="entry name" value="CYTOCHROME P450 MONOOXYGENASE AN1598-RELATED"/>
    <property type="match status" value="1"/>
</dbReference>
<dbReference type="GO" id="GO:0016020">
    <property type="term" value="C:membrane"/>
    <property type="evidence" value="ECO:0007669"/>
    <property type="project" value="UniProtKB-SubCell"/>
</dbReference>
<dbReference type="PANTHER" id="PTHR46206">
    <property type="entry name" value="CYTOCHROME P450"/>
    <property type="match status" value="1"/>
</dbReference>
<proteinExistence type="inferred from homology"/>
<dbReference type="Proteomes" id="UP000319160">
    <property type="component" value="Unassembled WGS sequence"/>
</dbReference>
<evidence type="ECO:0008006" key="11">
    <source>
        <dbReference type="Google" id="ProtNLM"/>
    </source>
</evidence>
<accession>A0A553HY73</accession>
<dbReference type="STRING" id="2512241.A0A553HY73"/>
<comment type="subcellular location">
    <subcellularLocation>
        <location evidence="2">Membrane</location>
        <topology evidence="2">Single-pass membrane protein</topology>
    </subcellularLocation>
</comment>
<dbReference type="InterPro" id="IPR036396">
    <property type="entry name" value="Cyt_P450_sf"/>
</dbReference>
<evidence type="ECO:0000256" key="1">
    <source>
        <dbReference type="ARBA" id="ARBA00001971"/>
    </source>
</evidence>
<evidence type="ECO:0000256" key="4">
    <source>
        <dbReference type="ARBA" id="ARBA00022723"/>
    </source>
</evidence>
<evidence type="ECO:0000256" key="5">
    <source>
        <dbReference type="ARBA" id="ARBA00023002"/>
    </source>
</evidence>
<dbReference type="PRINTS" id="PR00463">
    <property type="entry name" value="EP450I"/>
</dbReference>
<comment type="similarity">
    <text evidence="3">Belongs to the cytochrome P450 family.</text>
</comment>
<dbReference type="CDD" id="cd11041">
    <property type="entry name" value="CYP503A1-like"/>
    <property type="match status" value="1"/>
</dbReference>
<keyword evidence="7" id="KW-0503">Monooxygenase</keyword>
<gene>
    <name evidence="9" type="ORF">FHL15_006288</name>
</gene>
<dbReference type="Gene3D" id="1.10.630.10">
    <property type="entry name" value="Cytochrome P450"/>
    <property type="match status" value="1"/>
</dbReference>
<keyword evidence="8" id="KW-0812">Transmembrane</keyword>
<organism evidence="9 10">
    <name type="scientific">Xylaria flabelliformis</name>
    <dbReference type="NCBI Taxonomy" id="2512241"/>
    <lineage>
        <taxon>Eukaryota</taxon>
        <taxon>Fungi</taxon>
        <taxon>Dikarya</taxon>
        <taxon>Ascomycota</taxon>
        <taxon>Pezizomycotina</taxon>
        <taxon>Sordariomycetes</taxon>
        <taxon>Xylariomycetidae</taxon>
        <taxon>Xylariales</taxon>
        <taxon>Xylariaceae</taxon>
        <taxon>Xylaria</taxon>
    </lineage>
</organism>
<dbReference type="GO" id="GO:0020037">
    <property type="term" value="F:heme binding"/>
    <property type="evidence" value="ECO:0007669"/>
    <property type="project" value="InterPro"/>
</dbReference>